<evidence type="ECO:0000313" key="10">
    <source>
        <dbReference type="EMBL" id="CRI35190.1"/>
    </source>
</evidence>
<evidence type="ECO:0000313" key="11">
    <source>
        <dbReference type="Proteomes" id="UP000046090"/>
    </source>
</evidence>
<keyword evidence="6" id="KW-0686">Riboflavin biosynthesis</keyword>
<dbReference type="Pfam" id="PF00677">
    <property type="entry name" value="Lum_binding"/>
    <property type="match status" value="2"/>
</dbReference>
<keyword evidence="8" id="KW-0677">Repeat</keyword>
<comment type="pathway">
    <text evidence="3">Cofactor biosynthesis; riboflavin biosynthesis; riboflavin from 2-hydroxy-3-oxobutyl phosphate and 5-amino-6-(D-ribitylamino)uracil: step 2/2.</text>
</comment>
<dbReference type="RefSeq" id="WP_015107342.1">
    <property type="nucleotide sequence ID" value="NZ_AP026684.1"/>
</dbReference>
<comment type="catalytic activity">
    <reaction evidence="1">
        <text>2 6,7-dimethyl-8-(1-D-ribityl)lumazine + H(+) = 5-amino-6-(D-ribitylamino)uracil + riboflavin</text>
        <dbReference type="Rhea" id="RHEA:20772"/>
        <dbReference type="ChEBI" id="CHEBI:15378"/>
        <dbReference type="ChEBI" id="CHEBI:15934"/>
        <dbReference type="ChEBI" id="CHEBI:57986"/>
        <dbReference type="ChEBI" id="CHEBI:58201"/>
        <dbReference type="EC" id="2.5.1.9"/>
    </reaction>
</comment>
<organism evidence="10 11">
    <name type="scientific">Helicobacter heilmannii</name>
    <dbReference type="NCBI Taxonomy" id="35817"/>
    <lineage>
        <taxon>Bacteria</taxon>
        <taxon>Pseudomonadati</taxon>
        <taxon>Campylobacterota</taxon>
        <taxon>Epsilonproteobacteria</taxon>
        <taxon>Campylobacterales</taxon>
        <taxon>Helicobacteraceae</taxon>
        <taxon>Helicobacter</taxon>
    </lineage>
</organism>
<dbReference type="PANTHER" id="PTHR21098">
    <property type="entry name" value="RIBOFLAVIN SYNTHASE ALPHA CHAIN"/>
    <property type="match status" value="1"/>
</dbReference>
<protein>
    <recommendedName>
        <fullName evidence="5 9">Riboflavin synthase</fullName>
        <ecNumber evidence="4 9">2.5.1.9</ecNumber>
    </recommendedName>
</protein>
<evidence type="ECO:0000256" key="3">
    <source>
        <dbReference type="ARBA" id="ARBA00004887"/>
    </source>
</evidence>
<evidence type="ECO:0000256" key="4">
    <source>
        <dbReference type="ARBA" id="ARBA00012827"/>
    </source>
</evidence>
<reference evidence="11" key="1">
    <citation type="submission" date="2014-12" db="EMBL/GenBank/DDBJ databases">
        <authorList>
            <person name="Smet A."/>
        </authorList>
    </citation>
    <scope>NUCLEOTIDE SEQUENCE [LARGE SCALE GENOMIC DNA]</scope>
</reference>
<dbReference type="PANTHER" id="PTHR21098:SF12">
    <property type="entry name" value="RIBOFLAVIN SYNTHASE"/>
    <property type="match status" value="1"/>
</dbReference>
<proteinExistence type="predicted"/>
<dbReference type="InterPro" id="IPR001783">
    <property type="entry name" value="Lumazine-bd"/>
</dbReference>
<dbReference type="GeneID" id="76197658"/>
<gene>
    <name evidence="10" type="ORF">HHE01_01880</name>
</gene>
<dbReference type="GO" id="GO:0004746">
    <property type="term" value="F:riboflavin synthase activity"/>
    <property type="evidence" value="ECO:0007669"/>
    <property type="project" value="UniProtKB-UniRule"/>
</dbReference>
<dbReference type="InterPro" id="IPR017938">
    <property type="entry name" value="Riboflavin_synthase-like_b-brl"/>
</dbReference>
<evidence type="ECO:0000256" key="8">
    <source>
        <dbReference type="ARBA" id="ARBA00022737"/>
    </source>
</evidence>
<evidence type="ECO:0000256" key="1">
    <source>
        <dbReference type="ARBA" id="ARBA00000968"/>
    </source>
</evidence>
<sequence length="206" mass="22308">MFSGLVHEVTQILSFHNGVLSLKSTHKPKIGDSIAVNGACLTVIALFKGGFSMQMSAHTQEHIALENYQASQSVHVEPALRAGDRFDGHFVQGHIDGVGVVKSVLKRANQVDIAIKAPPAILELCIPKGSIAIDGVSLTLAGIDKDSFSLVIIPHTFQNTLFNAYKPGRRVNIESDMLVRAIAHLSQQKRQNPLSWAVCDSLVMGY</sequence>
<dbReference type="SUPFAM" id="SSF63380">
    <property type="entry name" value="Riboflavin synthase domain-like"/>
    <property type="match status" value="2"/>
</dbReference>
<dbReference type="InterPro" id="IPR023366">
    <property type="entry name" value="ATP_synth_asu-like_sf"/>
</dbReference>
<evidence type="ECO:0000256" key="6">
    <source>
        <dbReference type="ARBA" id="ARBA00022619"/>
    </source>
</evidence>
<dbReference type="EMBL" id="CDMK01000003">
    <property type="protein sequence ID" value="CRI35190.1"/>
    <property type="molecule type" value="Genomic_DNA"/>
</dbReference>
<dbReference type="CDD" id="cd00402">
    <property type="entry name" value="Riboflavin_synthase_like"/>
    <property type="match status" value="1"/>
</dbReference>
<keyword evidence="11" id="KW-1185">Reference proteome</keyword>
<dbReference type="AlphaFoldDB" id="A0A0K2Y0K7"/>
<dbReference type="STRING" id="1216962.BN341_16180"/>
<accession>A0A0K2Y0K7</accession>
<dbReference type="EC" id="2.5.1.9" evidence="4 9"/>
<dbReference type="Proteomes" id="UP000046090">
    <property type="component" value="Unassembled WGS sequence"/>
</dbReference>
<comment type="function">
    <text evidence="2">Catalyzes the dismutation of two molecules of 6,7-dimethyl-8-ribityllumazine, resulting in the formation of riboflavin and 5-amino-6-(D-ribitylamino)uracil.</text>
</comment>
<evidence type="ECO:0000256" key="5">
    <source>
        <dbReference type="ARBA" id="ARBA00013950"/>
    </source>
</evidence>
<evidence type="ECO:0000256" key="7">
    <source>
        <dbReference type="ARBA" id="ARBA00022679"/>
    </source>
</evidence>
<dbReference type="PROSITE" id="PS51177">
    <property type="entry name" value="LUMAZINE_BIND"/>
    <property type="match status" value="2"/>
</dbReference>
<dbReference type="Gene3D" id="2.40.30.20">
    <property type="match status" value="2"/>
</dbReference>
<dbReference type="PIRSF" id="PIRSF000498">
    <property type="entry name" value="Riboflavin_syn_A"/>
    <property type="match status" value="1"/>
</dbReference>
<keyword evidence="7 10" id="KW-0808">Transferase</keyword>
<name>A0A0K2Y0K7_HELHE</name>
<dbReference type="GO" id="GO:0009231">
    <property type="term" value="P:riboflavin biosynthetic process"/>
    <property type="evidence" value="ECO:0007669"/>
    <property type="project" value="UniProtKB-KW"/>
</dbReference>
<evidence type="ECO:0000256" key="2">
    <source>
        <dbReference type="ARBA" id="ARBA00002803"/>
    </source>
</evidence>
<dbReference type="InterPro" id="IPR026017">
    <property type="entry name" value="Lumazine-bd_dom"/>
</dbReference>
<evidence type="ECO:0000256" key="9">
    <source>
        <dbReference type="NCBIfam" id="TIGR00187"/>
    </source>
</evidence>
<dbReference type="NCBIfam" id="NF006767">
    <property type="entry name" value="PRK09289.1"/>
    <property type="match status" value="1"/>
</dbReference>
<dbReference type="NCBIfam" id="TIGR00187">
    <property type="entry name" value="ribE"/>
    <property type="match status" value="1"/>
</dbReference>
<dbReference type="OrthoDB" id="9788537at2"/>